<dbReference type="GO" id="GO:0016787">
    <property type="term" value="F:hydrolase activity"/>
    <property type="evidence" value="ECO:0007669"/>
    <property type="project" value="UniProtKB-KW"/>
</dbReference>
<dbReference type="SUPFAM" id="SSF55811">
    <property type="entry name" value="Nudix"/>
    <property type="match status" value="1"/>
</dbReference>
<dbReference type="RefSeq" id="WP_123235228.1">
    <property type="nucleotide sequence ID" value="NZ_RJSG01000003.1"/>
</dbReference>
<organism evidence="6 7">
    <name type="scientific">Nocardioides marmorisolisilvae</name>
    <dbReference type="NCBI Taxonomy" id="1542737"/>
    <lineage>
        <taxon>Bacteria</taxon>
        <taxon>Bacillati</taxon>
        <taxon>Actinomycetota</taxon>
        <taxon>Actinomycetes</taxon>
        <taxon>Propionibacteriales</taxon>
        <taxon>Nocardioidaceae</taxon>
        <taxon>Nocardioides</taxon>
    </lineage>
</organism>
<evidence type="ECO:0000313" key="6">
    <source>
        <dbReference type="EMBL" id="RNL77642.1"/>
    </source>
</evidence>
<dbReference type="PROSITE" id="PS00893">
    <property type="entry name" value="NUDIX_BOX"/>
    <property type="match status" value="1"/>
</dbReference>
<evidence type="ECO:0000256" key="1">
    <source>
        <dbReference type="ARBA" id="ARBA00001946"/>
    </source>
</evidence>
<dbReference type="Gene3D" id="3.90.79.10">
    <property type="entry name" value="Nucleoside Triphosphate Pyrophosphohydrolase"/>
    <property type="match status" value="1"/>
</dbReference>
<dbReference type="InterPro" id="IPR015797">
    <property type="entry name" value="NUDIX_hydrolase-like_dom_sf"/>
</dbReference>
<keyword evidence="3 4" id="KW-0378">Hydrolase</keyword>
<evidence type="ECO:0000313" key="7">
    <source>
        <dbReference type="Proteomes" id="UP000277094"/>
    </source>
</evidence>
<dbReference type="InterPro" id="IPR000086">
    <property type="entry name" value="NUDIX_hydrolase_dom"/>
</dbReference>
<dbReference type="InterPro" id="IPR020476">
    <property type="entry name" value="Nudix_hydrolase"/>
</dbReference>
<reference evidence="6 7" key="1">
    <citation type="submission" date="2018-11" db="EMBL/GenBank/DDBJ databases">
        <authorList>
            <person name="Li F."/>
        </authorList>
    </citation>
    <scope>NUCLEOTIDE SEQUENCE [LARGE SCALE GENOMIC DNA]</scope>
    <source>
        <strain evidence="6 7">KIS18-7</strain>
    </source>
</reference>
<comment type="cofactor">
    <cofactor evidence="1">
        <name>Mg(2+)</name>
        <dbReference type="ChEBI" id="CHEBI:18420"/>
    </cofactor>
</comment>
<feature type="domain" description="Nudix hydrolase" evidence="5">
    <location>
        <begin position="17"/>
        <end position="148"/>
    </location>
</feature>
<keyword evidence="7" id="KW-1185">Reference proteome</keyword>
<accession>A0A3N0DPR9</accession>
<proteinExistence type="inferred from homology"/>
<evidence type="ECO:0000256" key="4">
    <source>
        <dbReference type="RuleBase" id="RU003476"/>
    </source>
</evidence>
<dbReference type="PANTHER" id="PTHR43046">
    <property type="entry name" value="GDP-MANNOSE MANNOSYL HYDROLASE"/>
    <property type="match status" value="1"/>
</dbReference>
<evidence type="ECO:0000256" key="2">
    <source>
        <dbReference type="ARBA" id="ARBA00005582"/>
    </source>
</evidence>
<comment type="caution">
    <text evidence="6">The sequence shown here is derived from an EMBL/GenBank/DDBJ whole genome shotgun (WGS) entry which is preliminary data.</text>
</comment>
<dbReference type="AlphaFoldDB" id="A0A3N0DPR9"/>
<dbReference type="PANTHER" id="PTHR43046:SF16">
    <property type="entry name" value="ADP-RIBOSE PYROPHOSPHATASE YJHB-RELATED"/>
    <property type="match status" value="1"/>
</dbReference>
<dbReference type="Proteomes" id="UP000277094">
    <property type="component" value="Unassembled WGS sequence"/>
</dbReference>
<dbReference type="InterPro" id="IPR020084">
    <property type="entry name" value="NUDIX_hydrolase_CS"/>
</dbReference>
<dbReference type="PRINTS" id="PR00502">
    <property type="entry name" value="NUDIXFAMILY"/>
</dbReference>
<comment type="similarity">
    <text evidence="2 4">Belongs to the Nudix hydrolase family.</text>
</comment>
<sequence length="156" mass="16956">MGRREYYDDPAAPPANSLVPAATVFVQDDAGRVLLVQRSDNGLWALPGGGMEIGETLSGAAEREVLEETGYRVRVVDVVGIYSDPKHVIAYDDGEVRQQFAVSFRAELLGGSLGTSGETPRTGWFDKSEIADLAMHDSSRLRVRHGMSRSSQPYLG</sequence>
<evidence type="ECO:0000256" key="3">
    <source>
        <dbReference type="ARBA" id="ARBA00022801"/>
    </source>
</evidence>
<dbReference type="EMBL" id="RJSG01000003">
    <property type="protein sequence ID" value="RNL77642.1"/>
    <property type="molecule type" value="Genomic_DNA"/>
</dbReference>
<dbReference type="OrthoDB" id="9804442at2"/>
<dbReference type="Pfam" id="PF00293">
    <property type="entry name" value="NUDIX"/>
    <property type="match status" value="1"/>
</dbReference>
<evidence type="ECO:0000259" key="5">
    <source>
        <dbReference type="PROSITE" id="PS51462"/>
    </source>
</evidence>
<dbReference type="PROSITE" id="PS51462">
    <property type="entry name" value="NUDIX"/>
    <property type="match status" value="1"/>
</dbReference>
<name>A0A3N0DPR9_9ACTN</name>
<gene>
    <name evidence="6" type="ORF">EFL95_16680</name>
</gene>
<protein>
    <submittedName>
        <fullName evidence="6">NUDIX domain-containing protein</fullName>
    </submittedName>
</protein>